<evidence type="ECO:0000256" key="1">
    <source>
        <dbReference type="SAM" id="MobiDB-lite"/>
    </source>
</evidence>
<evidence type="ECO:0000313" key="3">
    <source>
        <dbReference type="EMBL" id="TDL26698.1"/>
    </source>
</evidence>
<dbReference type="OrthoDB" id="3004490at2759"/>
<dbReference type="AlphaFoldDB" id="A0A4Y7QHJ9"/>
<keyword evidence="2" id="KW-0472">Membrane</keyword>
<proteinExistence type="predicted"/>
<evidence type="ECO:0000256" key="2">
    <source>
        <dbReference type="SAM" id="Phobius"/>
    </source>
</evidence>
<evidence type="ECO:0000313" key="4">
    <source>
        <dbReference type="Proteomes" id="UP000294933"/>
    </source>
</evidence>
<feature type="region of interest" description="Disordered" evidence="1">
    <location>
        <begin position="1"/>
        <end position="21"/>
    </location>
</feature>
<organism evidence="3 4">
    <name type="scientific">Rickenella mellea</name>
    <dbReference type="NCBI Taxonomy" id="50990"/>
    <lineage>
        <taxon>Eukaryota</taxon>
        <taxon>Fungi</taxon>
        <taxon>Dikarya</taxon>
        <taxon>Basidiomycota</taxon>
        <taxon>Agaricomycotina</taxon>
        <taxon>Agaricomycetes</taxon>
        <taxon>Hymenochaetales</taxon>
        <taxon>Rickenellaceae</taxon>
        <taxon>Rickenella</taxon>
    </lineage>
</organism>
<name>A0A4Y7QHJ9_9AGAM</name>
<dbReference type="VEuPathDB" id="FungiDB:BD410DRAFT_783812"/>
<sequence>MTPFGQAKKLRRSRSFTEGTGREVTLANLRPGMKSDPTVGLDVSRAPLHSSCTGTYTSQPGSGGIAYRYCDEDARNVRSMPEMTTPDIMPVNPAHGVAPPRLTVESPGSTVDSASPSHVFPYFPTDTLSEKSPFRDPRLLERLRLASFGENSTDGYATVNFASRIEHYFDMDYQACENFVTHADALCRFFESHQGIGETRITDVLQVLRGASGWPYAWPYDEVTQAWKILYFLISFPPDTTPIKMSCATIEEQIRTIFPLTPPHATPFKFESTLSDILRAGLKVKPAVYFLEHLQVEKDGNDLTVRLMRTSPYDVGFYKSFLHSRAARALHMDRWIKEIIGSTFALYGNRPYDMTAKDLNLFDQGTLEEFYMMRTLFRKFGNTPPKFLAHRTIELENLVRSRRAFWPTLRRDLRRQRKEQPFTFWGAILALFFGICTVIQTVASVWALVTTVQPNNAQGSQTIPGNVVNGMRILGSPWLTCMSNEQFMAATKENATISCLLQVGFSDHPTPDVTAT</sequence>
<keyword evidence="2" id="KW-1133">Transmembrane helix</keyword>
<accession>A0A4Y7QHJ9</accession>
<dbReference type="Proteomes" id="UP000294933">
    <property type="component" value="Unassembled WGS sequence"/>
</dbReference>
<protein>
    <recommendedName>
        <fullName evidence="5">Transmembrane protein</fullName>
    </recommendedName>
</protein>
<dbReference type="EMBL" id="ML170161">
    <property type="protein sequence ID" value="TDL26698.1"/>
    <property type="molecule type" value="Genomic_DNA"/>
</dbReference>
<keyword evidence="2" id="KW-0812">Transmembrane</keyword>
<keyword evidence="4" id="KW-1185">Reference proteome</keyword>
<feature type="transmembrane region" description="Helical" evidence="2">
    <location>
        <begin position="422"/>
        <end position="449"/>
    </location>
</feature>
<reference evidence="3 4" key="1">
    <citation type="submission" date="2018-06" db="EMBL/GenBank/DDBJ databases">
        <title>A transcriptomic atlas of mushroom development highlights an independent origin of complex multicellularity.</title>
        <authorList>
            <consortium name="DOE Joint Genome Institute"/>
            <person name="Krizsan K."/>
            <person name="Almasi E."/>
            <person name="Merenyi Z."/>
            <person name="Sahu N."/>
            <person name="Viragh M."/>
            <person name="Koszo T."/>
            <person name="Mondo S."/>
            <person name="Kiss B."/>
            <person name="Balint B."/>
            <person name="Kues U."/>
            <person name="Barry K."/>
            <person name="Hegedus J.C."/>
            <person name="Henrissat B."/>
            <person name="Johnson J."/>
            <person name="Lipzen A."/>
            <person name="Ohm R."/>
            <person name="Nagy I."/>
            <person name="Pangilinan J."/>
            <person name="Yan J."/>
            <person name="Xiong Y."/>
            <person name="Grigoriev I.V."/>
            <person name="Hibbett D.S."/>
            <person name="Nagy L.G."/>
        </authorList>
    </citation>
    <scope>NUCLEOTIDE SEQUENCE [LARGE SCALE GENOMIC DNA]</scope>
    <source>
        <strain evidence="3 4">SZMC22713</strain>
    </source>
</reference>
<evidence type="ECO:0008006" key="5">
    <source>
        <dbReference type="Google" id="ProtNLM"/>
    </source>
</evidence>
<gene>
    <name evidence="3" type="ORF">BD410DRAFT_783812</name>
</gene>